<accession>A0A8B6FCG1</accession>
<comment type="caution">
    <text evidence="1">The sequence shown here is derived from an EMBL/GenBank/DDBJ whole genome shotgun (WGS) entry which is preliminary data.</text>
</comment>
<dbReference type="AlphaFoldDB" id="A0A8B6FCG1"/>
<protein>
    <submittedName>
        <fullName evidence="1">Uncharacterized protein</fullName>
    </submittedName>
</protein>
<dbReference type="EMBL" id="UYJE01006510">
    <property type="protein sequence ID" value="VDI46575.1"/>
    <property type="molecule type" value="Genomic_DNA"/>
</dbReference>
<sequence length="97" mass="11068">MAMNLCYLVENNMSQQNVGTAIFGKTVSIFLHEVTKVINNSLDECLLKEVLMTLQPSWFCLGVCSYLLAEYDDYLLVEGLPKDRISLKDIVSTLSWW</sequence>
<organism evidence="1 2">
    <name type="scientific">Mytilus galloprovincialis</name>
    <name type="common">Mediterranean mussel</name>
    <dbReference type="NCBI Taxonomy" id="29158"/>
    <lineage>
        <taxon>Eukaryota</taxon>
        <taxon>Metazoa</taxon>
        <taxon>Spiralia</taxon>
        <taxon>Lophotrochozoa</taxon>
        <taxon>Mollusca</taxon>
        <taxon>Bivalvia</taxon>
        <taxon>Autobranchia</taxon>
        <taxon>Pteriomorphia</taxon>
        <taxon>Mytilida</taxon>
        <taxon>Mytiloidea</taxon>
        <taxon>Mytilidae</taxon>
        <taxon>Mytilinae</taxon>
        <taxon>Mytilus</taxon>
    </lineage>
</organism>
<dbReference type="Proteomes" id="UP000596742">
    <property type="component" value="Unassembled WGS sequence"/>
</dbReference>
<gene>
    <name evidence="1" type="ORF">MGAL_10B042677</name>
</gene>
<proteinExistence type="predicted"/>
<evidence type="ECO:0000313" key="1">
    <source>
        <dbReference type="EMBL" id="VDI46575.1"/>
    </source>
</evidence>
<keyword evidence="2" id="KW-1185">Reference proteome</keyword>
<name>A0A8B6FCG1_MYTGA</name>
<reference evidence="1" key="1">
    <citation type="submission" date="2018-11" db="EMBL/GenBank/DDBJ databases">
        <authorList>
            <person name="Alioto T."/>
            <person name="Alioto T."/>
        </authorList>
    </citation>
    <scope>NUCLEOTIDE SEQUENCE</scope>
</reference>
<evidence type="ECO:0000313" key="2">
    <source>
        <dbReference type="Proteomes" id="UP000596742"/>
    </source>
</evidence>